<dbReference type="EMBL" id="JAOWKX010000001">
    <property type="protein sequence ID" value="MCV2883374.1"/>
    <property type="molecule type" value="Genomic_DNA"/>
</dbReference>
<evidence type="ECO:0000256" key="1">
    <source>
        <dbReference type="SAM" id="Phobius"/>
    </source>
</evidence>
<feature type="transmembrane region" description="Helical" evidence="1">
    <location>
        <begin position="62"/>
        <end position="82"/>
    </location>
</feature>
<dbReference type="PANTHER" id="PTHR32251:SF17">
    <property type="entry name" value="STEROID 5-ALPHA REDUCTASE C-TERMINAL DOMAIN-CONTAINING PROTEIN"/>
    <property type="match status" value="1"/>
</dbReference>
<proteinExistence type="predicted"/>
<dbReference type="PROSITE" id="PS50244">
    <property type="entry name" value="S5A_REDUCTASE"/>
    <property type="match status" value="1"/>
</dbReference>
<keyword evidence="1" id="KW-0812">Transmembrane</keyword>
<accession>A0ABT3A4B2</accession>
<evidence type="ECO:0000313" key="3">
    <source>
        <dbReference type="Proteomes" id="UP001652504"/>
    </source>
</evidence>
<protein>
    <submittedName>
        <fullName evidence="2">DUF1295 domain-containing protein</fullName>
    </submittedName>
</protein>
<comment type="caution">
    <text evidence="2">The sequence shown here is derived from an EMBL/GenBank/DDBJ whole genome shotgun (WGS) entry which is preliminary data.</text>
</comment>
<organism evidence="2 3">
    <name type="scientific">Fluctibacter corallii</name>
    <dbReference type="NCBI Taxonomy" id="2984329"/>
    <lineage>
        <taxon>Bacteria</taxon>
        <taxon>Pseudomonadati</taxon>
        <taxon>Pseudomonadota</taxon>
        <taxon>Gammaproteobacteria</taxon>
        <taxon>Alteromonadales</taxon>
        <taxon>Alteromonadaceae</taxon>
        <taxon>Fluctibacter</taxon>
    </lineage>
</organism>
<dbReference type="InterPro" id="IPR010721">
    <property type="entry name" value="UstE-like"/>
</dbReference>
<keyword evidence="3" id="KW-1185">Reference proteome</keyword>
<feature type="transmembrane region" description="Helical" evidence="1">
    <location>
        <begin position="88"/>
        <end position="109"/>
    </location>
</feature>
<feature type="transmembrane region" description="Helical" evidence="1">
    <location>
        <begin position="129"/>
        <end position="154"/>
    </location>
</feature>
<keyword evidence="1" id="KW-1133">Transmembrane helix</keyword>
<dbReference type="PANTHER" id="PTHR32251">
    <property type="entry name" value="3-OXO-5-ALPHA-STEROID 4-DEHYDROGENASE"/>
    <property type="match status" value="1"/>
</dbReference>
<keyword evidence="1" id="KW-0472">Membrane</keyword>
<gene>
    <name evidence="2" type="ORF">OE749_01515</name>
</gene>
<dbReference type="Pfam" id="PF06966">
    <property type="entry name" value="DUF1295"/>
    <property type="match status" value="1"/>
</dbReference>
<feature type="transmembrane region" description="Helical" evidence="1">
    <location>
        <begin position="160"/>
        <end position="180"/>
    </location>
</feature>
<evidence type="ECO:0000313" key="2">
    <source>
        <dbReference type="EMBL" id="MCV2883374.1"/>
    </source>
</evidence>
<sequence>MTKVQAIFATLLIVLISGVFSGLVASESNTFFNVPLFAIIAASIFIIQWIAFIPAYKYQTEVFYDLTGSVSFLFAITLALGLSESVSIYSLILAVLIGMWAVRLGSFLFNRVIQDGKDSRFDNIKPHFFTFLFAWTMQGFWVLITLSAALAAMTSQRDTSLGYMFFSGLTIWCIGMLIEITADNQKQAFRNDPENKGSFVDVGLWAHSRHPNYFGEILIWTGIAIIAFPALSGWLYLTLISPIFVTILLTKVSGIPMLEEKANERWGDDPNYQEYKAKTPLLVPSFTAYDKK</sequence>
<dbReference type="Gene3D" id="1.20.120.1630">
    <property type="match status" value="1"/>
</dbReference>
<name>A0ABT3A4B2_9ALTE</name>
<feature type="transmembrane region" description="Helical" evidence="1">
    <location>
        <begin position="36"/>
        <end position="55"/>
    </location>
</feature>
<feature type="transmembrane region" description="Helical" evidence="1">
    <location>
        <begin position="217"/>
        <end position="237"/>
    </location>
</feature>
<reference evidence="2 3" key="1">
    <citation type="submission" date="2022-10" db="EMBL/GenBank/DDBJ databases">
        <title>Aestuariibacter sp. AA17 isolated from Montipora capitata coral fragment.</title>
        <authorList>
            <person name="Emsley S.A."/>
            <person name="Pfannmuller K.M."/>
            <person name="Loughran R.M."/>
            <person name="Shlafstein M."/>
            <person name="Papke E."/>
            <person name="Saw J.H."/>
            <person name="Ushijima B."/>
            <person name="Videau P."/>
        </authorList>
    </citation>
    <scope>NUCLEOTIDE SEQUENCE [LARGE SCALE GENOMIC DNA]</scope>
    <source>
        <strain evidence="2 3">AA17</strain>
    </source>
</reference>
<dbReference type="RefSeq" id="WP_263710574.1">
    <property type="nucleotide sequence ID" value="NZ_JAOWKX010000001.1"/>
</dbReference>
<dbReference type="Proteomes" id="UP001652504">
    <property type="component" value="Unassembled WGS sequence"/>
</dbReference>